<dbReference type="Proteomes" id="UP000822476">
    <property type="component" value="Unassembled WGS sequence"/>
</dbReference>
<comment type="caution">
    <text evidence="2">The sequence shown here is derived from an EMBL/GenBank/DDBJ whole genome shotgun (WGS) entry which is preliminary data.</text>
</comment>
<evidence type="ECO:0000313" key="3">
    <source>
        <dbReference type="Proteomes" id="UP000822476"/>
    </source>
</evidence>
<organism evidence="2 3">
    <name type="scientific">Paragonimus skrjabini miyazakii</name>
    <dbReference type="NCBI Taxonomy" id="59628"/>
    <lineage>
        <taxon>Eukaryota</taxon>
        <taxon>Metazoa</taxon>
        <taxon>Spiralia</taxon>
        <taxon>Lophotrochozoa</taxon>
        <taxon>Platyhelminthes</taxon>
        <taxon>Trematoda</taxon>
        <taxon>Digenea</taxon>
        <taxon>Plagiorchiida</taxon>
        <taxon>Troglotremata</taxon>
        <taxon>Troglotrematidae</taxon>
        <taxon>Paragonimus</taxon>
    </lineage>
</organism>
<reference evidence="2" key="1">
    <citation type="submission" date="2019-07" db="EMBL/GenBank/DDBJ databases">
        <title>Annotation for the trematode Paragonimus miyazaki's.</title>
        <authorList>
            <person name="Choi Y.-J."/>
        </authorList>
    </citation>
    <scope>NUCLEOTIDE SEQUENCE</scope>
    <source>
        <strain evidence="2">Japan</strain>
    </source>
</reference>
<evidence type="ECO:0000313" key="2">
    <source>
        <dbReference type="EMBL" id="KAF7232324.1"/>
    </source>
</evidence>
<keyword evidence="3" id="KW-1185">Reference proteome</keyword>
<protein>
    <submittedName>
        <fullName evidence="2">Uncharacterized protein</fullName>
    </submittedName>
</protein>
<feature type="compositionally biased region" description="Polar residues" evidence="1">
    <location>
        <begin position="69"/>
        <end position="79"/>
    </location>
</feature>
<feature type="region of interest" description="Disordered" evidence="1">
    <location>
        <begin position="56"/>
        <end position="79"/>
    </location>
</feature>
<dbReference type="EMBL" id="JTDE01021896">
    <property type="protein sequence ID" value="KAF7232324.1"/>
    <property type="molecule type" value="Genomic_DNA"/>
</dbReference>
<dbReference type="OrthoDB" id="6265619at2759"/>
<sequence>MRFTTPHVQPDRQLEKMPHEQILQDFSLNQLSGTGSMDYIPSACLGVWEYYPTPSISGSPAATRDTLEAATSETLPKQR</sequence>
<accession>A0A8S9YI70</accession>
<name>A0A8S9YI70_9TREM</name>
<evidence type="ECO:0000256" key="1">
    <source>
        <dbReference type="SAM" id="MobiDB-lite"/>
    </source>
</evidence>
<proteinExistence type="predicted"/>
<gene>
    <name evidence="2" type="ORF">EG68_07863</name>
</gene>
<dbReference type="AlphaFoldDB" id="A0A8S9YI70"/>